<keyword evidence="1" id="KW-0732">Signal</keyword>
<name>A0ABY7T9L8_9SPHI</name>
<reference evidence="2 3" key="1">
    <citation type="submission" date="2023-02" db="EMBL/GenBank/DDBJ databases">
        <title>Genome sequence of Mucilaginibacter jinjuensis strain KACC 16571.</title>
        <authorList>
            <person name="Kim S."/>
            <person name="Heo J."/>
            <person name="Kwon S.-W."/>
        </authorList>
    </citation>
    <scope>NUCLEOTIDE SEQUENCE [LARGE SCALE GENOMIC DNA]</scope>
    <source>
        <strain evidence="2 3">KACC 16571</strain>
    </source>
</reference>
<keyword evidence="3" id="KW-1185">Reference proteome</keyword>
<evidence type="ECO:0000313" key="3">
    <source>
        <dbReference type="Proteomes" id="UP001216139"/>
    </source>
</evidence>
<evidence type="ECO:0000313" key="2">
    <source>
        <dbReference type="EMBL" id="WCT13175.1"/>
    </source>
</evidence>
<dbReference type="Proteomes" id="UP001216139">
    <property type="component" value="Chromosome"/>
</dbReference>
<feature type="signal peptide" evidence="1">
    <location>
        <begin position="1"/>
        <end position="29"/>
    </location>
</feature>
<protein>
    <recommendedName>
        <fullName evidence="4">DUF4142 domain-containing protein</fullName>
    </recommendedName>
</protein>
<organism evidence="2 3">
    <name type="scientific">Mucilaginibacter jinjuensis</name>
    <dbReference type="NCBI Taxonomy" id="1176721"/>
    <lineage>
        <taxon>Bacteria</taxon>
        <taxon>Pseudomonadati</taxon>
        <taxon>Bacteroidota</taxon>
        <taxon>Sphingobacteriia</taxon>
        <taxon>Sphingobacteriales</taxon>
        <taxon>Sphingobacteriaceae</taxon>
        <taxon>Mucilaginibacter</taxon>
    </lineage>
</organism>
<gene>
    <name evidence="2" type="ORF">PQO05_04410</name>
</gene>
<sequence length="223" mass="24339">MMMLHKKLNLAASVFIATSFVLLSAVAMAQSSATVGKIAQAMTDSLAYLSLTSTQKTTAEGLNKTAAAALVQTGKKAQADTSFRGKALAQQVIGIMKTRNTGLLKVLTPDQQKAFQDHKISQIADMQTKIMTAQLDLTEGQVPQVYKINRDATVEMMGDMDKVKAATSKFGKMKAAKGLKGDMKDKNKELKKVLSPDQYTIYEKHQEEMQAAMKEKMQAKKGK</sequence>
<accession>A0ABY7T9L8</accession>
<evidence type="ECO:0008006" key="4">
    <source>
        <dbReference type="Google" id="ProtNLM"/>
    </source>
</evidence>
<dbReference type="RefSeq" id="WP_273631448.1">
    <property type="nucleotide sequence ID" value="NZ_CP117167.1"/>
</dbReference>
<dbReference type="EMBL" id="CP117167">
    <property type="protein sequence ID" value="WCT13175.1"/>
    <property type="molecule type" value="Genomic_DNA"/>
</dbReference>
<evidence type="ECO:0000256" key="1">
    <source>
        <dbReference type="SAM" id="SignalP"/>
    </source>
</evidence>
<proteinExistence type="predicted"/>
<feature type="chain" id="PRO_5045111600" description="DUF4142 domain-containing protein" evidence="1">
    <location>
        <begin position="30"/>
        <end position="223"/>
    </location>
</feature>